<dbReference type="AlphaFoldDB" id="A0A0E9VRV1"/>
<organism evidence="1">
    <name type="scientific">Anguilla anguilla</name>
    <name type="common">European freshwater eel</name>
    <name type="synonym">Muraena anguilla</name>
    <dbReference type="NCBI Taxonomy" id="7936"/>
    <lineage>
        <taxon>Eukaryota</taxon>
        <taxon>Metazoa</taxon>
        <taxon>Chordata</taxon>
        <taxon>Craniata</taxon>
        <taxon>Vertebrata</taxon>
        <taxon>Euteleostomi</taxon>
        <taxon>Actinopterygii</taxon>
        <taxon>Neopterygii</taxon>
        <taxon>Teleostei</taxon>
        <taxon>Anguilliformes</taxon>
        <taxon>Anguillidae</taxon>
        <taxon>Anguilla</taxon>
    </lineage>
</organism>
<dbReference type="EMBL" id="GBXM01027743">
    <property type="protein sequence ID" value="JAH80834.1"/>
    <property type="molecule type" value="Transcribed_RNA"/>
</dbReference>
<reference evidence="1" key="2">
    <citation type="journal article" date="2015" name="Fish Shellfish Immunol.">
        <title>Early steps in the European eel (Anguilla anguilla)-Vibrio vulnificus interaction in the gills: Role of the RtxA13 toxin.</title>
        <authorList>
            <person name="Callol A."/>
            <person name="Pajuelo D."/>
            <person name="Ebbesson L."/>
            <person name="Teles M."/>
            <person name="MacKenzie S."/>
            <person name="Amaro C."/>
        </authorList>
    </citation>
    <scope>NUCLEOTIDE SEQUENCE</scope>
</reference>
<name>A0A0E9VRV1_ANGAN</name>
<sequence length="28" mass="3120">MHCRISRLVPGGVRSYLVFFGWGTCCSS</sequence>
<evidence type="ECO:0000313" key="1">
    <source>
        <dbReference type="EMBL" id="JAH80834.1"/>
    </source>
</evidence>
<accession>A0A0E9VRV1</accession>
<proteinExistence type="predicted"/>
<reference evidence="1" key="1">
    <citation type="submission" date="2014-11" db="EMBL/GenBank/DDBJ databases">
        <authorList>
            <person name="Amaro Gonzalez C."/>
        </authorList>
    </citation>
    <scope>NUCLEOTIDE SEQUENCE</scope>
</reference>
<protein>
    <submittedName>
        <fullName evidence="1">Uncharacterized protein</fullName>
    </submittedName>
</protein>